<organism evidence="1 2">
    <name type="scientific">Heterodera schachtii</name>
    <name type="common">Sugarbeet cyst nematode worm</name>
    <name type="synonym">Tylenchus schachtii</name>
    <dbReference type="NCBI Taxonomy" id="97005"/>
    <lineage>
        <taxon>Eukaryota</taxon>
        <taxon>Metazoa</taxon>
        <taxon>Ecdysozoa</taxon>
        <taxon>Nematoda</taxon>
        <taxon>Chromadorea</taxon>
        <taxon>Rhabditida</taxon>
        <taxon>Tylenchina</taxon>
        <taxon>Tylenchomorpha</taxon>
        <taxon>Tylenchoidea</taxon>
        <taxon>Heteroderidae</taxon>
        <taxon>Heteroderinae</taxon>
        <taxon>Heterodera</taxon>
    </lineage>
</organism>
<protein>
    <recommendedName>
        <fullName evidence="3">Peptidase M10 metallopeptidase domain-containing protein</fullName>
    </recommendedName>
</protein>
<evidence type="ECO:0000313" key="1">
    <source>
        <dbReference type="EMBL" id="KAL3085960.1"/>
    </source>
</evidence>
<sequence length="66" mass="7478">MVSTYSSEGTTTQTVDMELRVRIALHEVGHLLGNCISPHGFRFLKLYLTHNNGFTFHQIPEGLTME</sequence>
<dbReference type="AlphaFoldDB" id="A0ABD2J5I7"/>
<reference evidence="1 2" key="1">
    <citation type="submission" date="2024-10" db="EMBL/GenBank/DDBJ databases">
        <authorList>
            <person name="Kim D."/>
        </authorList>
    </citation>
    <scope>NUCLEOTIDE SEQUENCE [LARGE SCALE GENOMIC DNA]</scope>
    <source>
        <strain evidence="1">Taebaek</strain>
    </source>
</reference>
<comment type="caution">
    <text evidence="1">The sequence shown here is derived from an EMBL/GenBank/DDBJ whole genome shotgun (WGS) entry which is preliminary data.</text>
</comment>
<evidence type="ECO:0000313" key="2">
    <source>
        <dbReference type="Proteomes" id="UP001620645"/>
    </source>
</evidence>
<evidence type="ECO:0008006" key="3">
    <source>
        <dbReference type="Google" id="ProtNLM"/>
    </source>
</evidence>
<accession>A0ABD2J5I7</accession>
<proteinExistence type="predicted"/>
<name>A0ABD2J5I7_HETSC</name>
<gene>
    <name evidence="1" type="ORF">niasHS_009002</name>
</gene>
<dbReference type="Proteomes" id="UP001620645">
    <property type="component" value="Unassembled WGS sequence"/>
</dbReference>
<dbReference type="EMBL" id="JBICCN010000219">
    <property type="protein sequence ID" value="KAL3085960.1"/>
    <property type="molecule type" value="Genomic_DNA"/>
</dbReference>
<keyword evidence="2" id="KW-1185">Reference proteome</keyword>